<accession>S4YB51</accession>
<sequence length="334" mass="37316">MVQRLAEHLHLSLPEGAPDISTQDVVAEGRTDITLIWPDGRGSGLAYRLVLELKVDAPPDRAQVEKYLRDGADVVAVARFARPANIAVTGGGRFLGVVPWRRIRDLWWDGAPLPLRQLHHLLDATRVAMPNITLPGLTGLVSSWNAWGIFREWSLRAAETVAADFAQAGHPWVSRQAKKGRIGFDESNERYVARLWPPPMRGDWLYLFMGIFVGREGDPVLVEGIPDLFFALHVDPKKVMGQRLQKDANLQGAVDNWKKRAGNVHREYWPGEWEVLRARASALELVQSTDQSDAFLAWMRARAKEWIDDGILSLVAQADADTRKAAGEVADVDE</sequence>
<evidence type="ECO:0000313" key="2">
    <source>
        <dbReference type="Proteomes" id="UP000014803"/>
    </source>
</evidence>
<dbReference type="EMBL" id="CP003969">
    <property type="protein sequence ID" value="AGP41555.1"/>
    <property type="molecule type" value="Genomic_DNA"/>
</dbReference>
<name>S4YB51_SORCE</name>
<dbReference type="AlphaFoldDB" id="S4YB51"/>
<proteinExistence type="predicted"/>
<evidence type="ECO:0000313" key="1">
    <source>
        <dbReference type="EMBL" id="AGP41555.1"/>
    </source>
</evidence>
<dbReference type="HOGENOM" id="CLU_831291_0_0_7"/>
<dbReference type="PATRIC" id="fig|1254432.3.peg.10824"/>
<dbReference type="KEGG" id="scu:SCE1572_47940"/>
<organism evidence="1 2">
    <name type="scientific">Sorangium cellulosum So0157-2</name>
    <dbReference type="NCBI Taxonomy" id="1254432"/>
    <lineage>
        <taxon>Bacteria</taxon>
        <taxon>Pseudomonadati</taxon>
        <taxon>Myxococcota</taxon>
        <taxon>Polyangia</taxon>
        <taxon>Polyangiales</taxon>
        <taxon>Polyangiaceae</taxon>
        <taxon>Sorangium</taxon>
    </lineage>
</organism>
<gene>
    <name evidence="1" type="ORF">SCE1572_47940</name>
</gene>
<dbReference type="Proteomes" id="UP000014803">
    <property type="component" value="Chromosome"/>
</dbReference>
<protein>
    <submittedName>
        <fullName evidence="1">Uncharacterized protein</fullName>
    </submittedName>
</protein>
<reference evidence="1 2" key="1">
    <citation type="journal article" date="2013" name="Sci. Rep.">
        <title>Extraordinary expansion of a Sorangium cellulosum genome from an alkaline milieu.</title>
        <authorList>
            <person name="Han K."/>
            <person name="Li Z.F."/>
            <person name="Peng R."/>
            <person name="Zhu L.P."/>
            <person name="Zhou T."/>
            <person name="Wang L.G."/>
            <person name="Li S.G."/>
            <person name="Zhang X.B."/>
            <person name="Hu W."/>
            <person name="Wu Z.H."/>
            <person name="Qin N."/>
            <person name="Li Y.Z."/>
        </authorList>
    </citation>
    <scope>NUCLEOTIDE SEQUENCE [LARGE SCALE GENOMIC DNA]</scope>
    <source>
        <strain evidence="1 2">So0157-2</strain>
    </source>
</reference>